<protein>
    <submittedName>
        <fullName evidence="1">Uncharacterized protein</fullName>
    </submittedName>
</protein>
<gene>
    <name evidence="1" type="ORF">FHU39_003469</name>
</gene>
<evidence type="ECO:0000313" key="1">
    <source>
        <dbReference type="EMBL" id="MBB2893438.1"/>
    </source>
</evidence>
<sequence>MPGNRRNPNLRVVDEVFKSPPVLVMTCAHSRFMLVRMNPTRHTQDLLLGVWDLGPVTKVVGASDR</sequence>
<dbReference type="Proteomes" id="UP000559182">
    <property type="component" value="Unassembled WGS sequence"/>
</dbReference>
<evidence type="ECO:0000313" key="2">
    <source>
        <dbReference type="Proteomes" id="UP000559182"/>
    </source>
</evidence>
<keyword evidence="2" id="KW-1185">Reference proteome</keyword>
<organism evidence="1 2">
    <name type="scientific">Flexivirga oryzae</name>
    <dbReference type="NCBI Taxonomy" id="1794944"/>
    <lineage>
        <taxon>Bacteria</taxon>
        <taxon>Bacillati</taxon>
        <taxon>Actinomycetota</taxon>
        <taxon>Actinomycetes</taxon>
        <taxon>Micrococcales</taxon>
        <taxon>Dermacoccaceae</taxon>
        <taxon>Flexivirga</taxon>
    </lineage>
</organism>
<dbReference type="EMBL" id="JACHVQ010000003">
    <property type="protein sequence ID" value="MBB2893438.1"/>
    <property type="molecule type" value="Genomic_DNA"/>
</dbReference>
<dbReference type="AlphaFoldDB" id="A0A839N6Q7"/>
<proteinExistence type="predicted"/>
<name>A0A839N6Q7_9MICO</name>
<reference evidence="1 2" key="1">
    <citation type="submission" date="2020-08" db="EMBL/GenBank/DDBJ databases">
        <title>Sequencing the genomes of 1000 actinobacteria strains.</title>
        <authorList>
            <person name="Klenk H.-P."/>
        </authorList>
    </citation>
    <scope>NUCLEOTIDE SEQUENCE [LARGE SCALE GENOMIC DNA]</scope>
    <source>
        <strain evidence="1 2">DSM 105369</strain>
    </source>
</reference>
<comment type="caution">
    <text evidence="1">The sequence shown here is derived from an EMBL/GenBank/DDBJ whole genome shotgun (WGS) entry which is preliminary data.</text>
</comment>
<accession>A0A839N6Q7</accession>